<sequence>MHALLQEVLAAPSQEQSKYRESVLTWCDSGLVLQDCVIMCRVAYIHASYIYGFLGLASVKWERSQRRVELDRSMEPGPQRRPPRTYQLEAAYLAREERAVIESCHALIMDDAAFDGLPLRDRTHVYQTMAFQMLARSACRFHSLVDELSNYPYKLFGTLSNGALASEIADDMKCSKRMDAFSRHFTGCHGGVHAVDAGMELMAIALKARRDQVSIERNHGVLRRFVLGWSPQGRAIDLHGMNAEWISKGIQMQASGLWRQIFNDKQHDAAVDEGGDEDRGGASRGAARKRRLSEWSVFCSEQKRGKSIAEMPTFAQLSTRYADLSPDEFAALTRRAAEANCAVDHGSAAPLGLRRRRAALPDAGAAPGADAGVVAVGGFAALDWDGLMAASRLRRQEAQRARAAEKEELERLRAYDVDASGCLVDRAMAAIGDGARRHAPDVSSSPTSTDCFQHLELKNKSVQKMTGSILSHSGRHQHARLLRAQLDEVWAAAHSTIQHRPVPDVSSNAANPPTLKTRLCHAANACLCSPLGKAHVAMRAKLHRIVTSQFPKADGQDALLGAEIVLLVVPAPRPAADGGEGVGVGAQPGPGPRPRWFFLADVKLRPFTLFIHEMEASDEGDSVDASRRAEGNPGQLALSRARLTSLTTNFTDWTAVREFRADIAWDVCFFRVGYTGELVGTIQARYLDVVALGGGLVHEWWSPSKAKKLSAGQMLASWRAAAEGDDSDDGEGPGGDGGAAPSGDAPPPPDPVALEPRDRDVVHFDIPGLGAIVHYATSGFYAHCHDELHRDDGAGARRKKGQAADPRSSHCCRKNRIGIKCKRTARGTGRPLGFLVCWLREHGSWATADEHKLMFGCSLGDRRAARDWLKTLPGSHVLFECEREKLP</sequence>
<feature type="coiled-coil region" evidence="1">
    <location>
        <begin position="388"/>
        <end position="415"/>
    </location>
</feature>
<comment type="caution">
    <text evidence="3">The sequence shown here is derived from an EMBL/GenBank/DDBJ whole genome shotgun (WGS) entry which is preliminary data.</text>
</comment>
<organism evidence="3 4">
    <name type="scientific">Prorocentrum cordatum</name>
    <dbReference type="NCBI Taxonomy" id="2364126"/>
    <lineage>
        <taxon>Eukaryota</taxon>
        <taxon>Sar</taxon>
        <taxon>Alveolata</taxon>
        <taxon>Dinophyceae</taxon>
        <taxon>Prorocentrales</taxon>
        <taxon>Prorocentraceae</taxon>
        <taxon>Prorocentrum</taxon>
    </lineage>
</organism>
<evidence type="ECO:0000313" key="4">
    <source>
        <dbReference type="Proteomes" id="UP001189429"/>
    </source>
</evidence>
<dbReference type="EMBL" id="CAUYUJ010000066">
    <property type="protein sequence ID" value="CAK0788495.1"/>
    <property type="molecule type" value="Genomic_DNA"/>
</dbReference>
<accession>A0ABN9P731</accession>
<feature type="non-terminal residue" evidence="3">
    <location>
        <position position="887"/>
    </location>
</feature>
<feature type="region of interest" description="Disordered" evidence="2">
    <location>
        <begin position="719"/>
        <end position="755"/>
    </location>
</feature>
<evidence type="ECO:0000256" key="1">
    <source>
        <dbReference type="SAM" id="Coils"/>
    </source>
</evidence>
<keyword evidence="4" id="KW-1185">Reference proteome</keyword>
<evidence type="ECO:0000313" key="3">
    <source>
        <dbReference type="EMBL" id="CAK0788495.1"/>
    </source>
</evidence>
<evidence type="ECO:0000256" key="2">
    <source>
        <dbReference type="SAM" id="MobiDB-lite"/>
    </source>
</evidence>
<gene>
    <name evidence="3" type="ORF">PCOR1329_LOCUS369</name>
</gene>
<protein>
    <submittedName>
        <fullName evidence="3">Uncharacterized protein</fullName>
    </submittedName>
</protein>
<dbReference type="Proteomes" id="UP001189429">
    <property type="component" value="Unassembled WGS sequence"/>
</dbReference>
<reference evidence="3" key="1">
    <citation type="submission" date="2023-10" db="EMBL/GenBank/DDBJ databases">
        <authorList>
            <person name="Chen Y."/>
            <person name="Shah S."/>
            <person name="Dougan E. K."/>
            <person name="Thang M."/>
            <person name="Chan C."/>
        </authorList>
    </citation>
    <scope>NUCLEOTIDE SEQUENCE [LARGE SCALE GENOMIC DNA]</scope>
</reference>
<proteinExistence type="predicted"/>
<name>A0ABN9P731_9DINO</name>
<keyword evidence="1" id="KW-0175">Coiled coil</keyword>